<proteinExistence type="predicted"/>
<reference evidence="2 3" key="1">
    <citation type="submission" date="2021-07" db="EMBL/GenBank/DDBJ databases">
        <title>Genomic diversity and antimicrobial resistance of Prevotella spp. isolated from chronic lung disease airways.</title>
        <authorList>
            <person name="Webb K.A."/>
            <person name="Olagoke O.S."/>
            <person name="Baird T."/>
            <person name="Neill J."/>
            <person name="Pham A."/>
            <person name="Wells T.J."/>
            <person name="Ramsay K.A."/>
            <person name="Bell S.C."/>
            <person name="Sarovich D.S."/>
            <person name="Price E.P."/>
        </authorList>
    </citation>
    <scope>NUCLEOTIDE SEQUENCE [LARGE SCALE GENOMIC DNA]</scope>
    <source>
        <strain evidence="2 3">SCHI0027.S.6</strain>
    </source>
</reference>
<evidence type="ECO:0000256" key="1">
    <source>
        <dbReference type="SAM" id="MobiDB-lite"/>
    </source>
</evidence>
<feature type="compositionally biased region" description="Basic and acidic residues" evidence="1">
    <location>
        <begin position="19"/>
        <end position="28"/>
    </location>
</feature>
<accession>A0ABS6Y696</accession>
<sequence length="80" mass="8529">MKNYLKPYTACTKVEMESHLLSESDGKGGGHNGGINPGGRKAPCPPNYPPIGQTKDSWGSVKAGTPSPAAKEDYFTNFED</sequence>
<evidence type="ECO:0000313" key="2">
    <source>
        <dbReference type="EMBL" id="MBW4755022.1"/>
    </source>
</evidence>
<gene>
    <name evidence="2" type="ORF">KZO77_08175</name>
</gene>
<comment type="caution">
    <text evidence="2">The sequence shown here is derived from an EMBL/GenBank/DDBJ whole genome shotgun (WGS) entry which is preliminary data.</text>
</comment>
<organism evidence="2 3">
    <name type="scientific">Prevotella melaninogenica</name>
    <dbReference type="NCBI Taxonomy" id="28132"/>
    <lineage>
        <taxon>Bacteria</taxon>
        <taxon>Pseudomonadati</taxon>
        <taxon>Bacteroidota</taxon>
        <taxon>Bacteroidia</taxon>
        <taxon>Bacteroidales</taxon>
        <taxon>Prevotellaceae</taxon>
        <taxon>Prevotella</taxon>
    </lineage>
</organism>
<dbReference type="Proteomes" id="UP000812077">
    <property type="component" value="Unassembled WGS sequence"/>
</dbReference>
<feature type="region of interest" description="Disordered" evidence="1">
    <location>
        <begin position="19"/>
        <end position="80"/>
    </location>
</feature>
<keyword evidence="3" id="KW-1185">Reference proteome</keyword>
<protein>
    <submittedName>
        <fullName evidence="2">Uncharacterized protein</fullName>
    </submittedName>
</protein>
<evidence type="ECO:0000313" key="3">
    <source>
        <dbReference type="Proteomes" id="UP000812077"/>
    </source>
</evidence>
<dbReference type="EMBL" id="JAHXCP010000013">
    <property type="protein sequence ID" value="MBW4755022.1"/>
    <property type="molecule type" value="Genomic_DNA"/>
</dbReference>
<dbReference type="RefSeq" id="WP_219433588.1">
    <property type="nucleotide sequence ID" value="NZ_JAHXCP010000013.1"/>
</dbReference>
<name>A0ABS6Y696_9BACT</name>